<accession>A0A9W4W6A7</accession>
<dbReference type="AlphaFoldDB" id="A0A9W4W6A7"/>
<proteinExistence type="predicted"/>
<gene>
    <name evidence="1" type="ORF">PSECIP111854_03228</name>
</gene>
<sequence length="184" mass="20058">MSNRTTESNKTQIIADKSLAQTGALAVQDAATNMRDMNALLSTASGAALAKFIEQGDVKYLQALEDLNKQTKTSTDHFIDLFNSVTNSQNKQLDDETNKTQIIADKSLAQTGALAVQDAANNMRDMNTLLSTASGVALANFIEHGDVKYLQALEDLNKQTKISTDHFIDLFNSVTNSQNKQLDD</sequence>
<organism evidence="1 2">
    <name type="scientific">Pseudoalteromonas holothuriae</name>
    <dbReference type="NCBI Taxonomy" id="2963714"/>
    <lineage>
        <taxon>Bacteria</taxon>
        <taxon>Pseudomonadati</taxon>
        <taxon>Pseudomonadota</taxon>
        <taxon>Gammaproteobacteria</taxon>
        <taxon>Alteromonadales</taxon>
        <taxon>Pseudoalteromonadaceae</taxon>
        <taxon>Pseudoalteromonas</taxon>
    </lineage>
</organism>
<comment type="caution">
    <text evidence="1">The sequence shown here is derived from an EMBL/GenBank/DDBJ whole genome shotgun (WGS) entry which is preliminary data.</text>
</comment>
<dbReference type="EMBL" id="CAMAPC010000015">
    <property type="protein sequence ID" value="CAH9063461.1"/>
    <property type="molecule type" value="Genomic_DNA"/>
</dbReference>
<reference evidence="1" key="1">
    <citation type="submission" date="2022-07" db="EMBL/GenBank/DDBJ databases">
        <authorList>
            <person name="Criscuolo A."/>
        </authorList>
    </citation>
    <scope>NUCLEOTIDE SEQUENCE</scope>
    <source>
        <strain evidence="1">CIP111854</strain>
    </source>
</reference>
<name>A0A9W4W6A7_9GAMM</name>
<protein>
    <submittedName>
        <fullName evidence="1">Uncharacterized protein</fullName>
    </submittedName>
</protein>
<evidence type="ECO:0000313" key="1">
    <source>
        <dbReference type="EMBL" id="CAH9063461.1"/>
    </source>
</evidence>
<keyword evidence="2" id="KW-1185">Reference proteome</keyword>
<evidence type="ECO:0000313" key="2">
    <source>
        <dbReference type="Proteomes" id="UP001152467"/>
    </source>
</evidence>
<dbReference type="Proteomes" id="UP001152467">
    <property type="component" value="Unassembled WGS sequence"/>
</dbReference>
<dbReference type="RefSeq" id="WP_261626820.1">
    <property type="nucleotide sequence ID" value="NZ_CAMAPC010000015.1"/>
</dbReference>